<accession>A0A157RT68</accession>
<evidence type="ECO:0000313" key="3">
    <source>
        <dbReference type="Proteomes" id="UP000076825"/>
    </source>
</evidence>
<dbReference type="GeneID" id="56591281"/>
<keyword evidence="1" id="KW-1133">Transmembrane helix</keyword>
<keyword evidence="3" id="KW-1185">Reference proteome</keyword>
<dbReference type="KEGG" id="btrm:SAMEA390648701429"/>
<feature type="transmembrane region" description="Helical" evidence="1">
    <location>
        <begin position="40"/>
        <end position="58"/>
    </location>
</feature>
<dbReference type="RefSeq" id="WP_025514061.1">
    <property type="nucleotide sequence ID" value="NZ_CP016340.1"/>
</dbReference>
<name>A0A157RT68_9BORD</name>
<keyword evidence="1" id="KW-0472">Membrane</keyword>
<dbReference type="Pfam" id="PF20398">
    <property type="entry name" value="DUF6691"/>
    <property type="match status" value="1"/>
</dbReference>
<dbReference type="eggNOG" id="COG2391">
    <property type="taxonomic scope" value="Bacteria"/>
</dbReference>
<evidence type="ECO:0000313" key="2">
    <source>
        <dbReference type="EMBL" id="SAI68696.1"/>
    </source>
</evidence>
<dbReference type="STRING" id="123899.SAMEA3906487_01429"/>
<evidence type="ECO:0000256" key="1">
    <source>
        <dbReference type="SAM" id="Phobius"/>
    </source>
</evidence>
<feature type="transmembrane region" description="Helical" evidence="1">
    <location>
        <begin position="117"/>
        <end position="136"/>
    </location>
</feature>
<protein>
    <submittedName>
        <fullName evidence="2">Predicted transporter component</fullName>
    </submittedName>
</protein>
<dbReference type="PATRIC" id="fig|123899.6.peg.1409"/>
<organism evidence="2 3">
    <name type="scientific">Bordetella trematum</name>
    <dbReference type="NCBI Taxonomy" id="123899"/>
    <lineage>
        <taxon>Bacteria</taxon>
        <taxon>Pseudomonadati</taxon>
        <taxon>Pseudomonadota</taxon>
        <taxon>Betaproteobacteria</taxon>
        <taxon>Burkholderiales</taxon>
        <taxon>Alcaligenaceae</taxon>
        <taxon>Bordetella</taxon>
    </lineage>
</organism>
<reference evidence="2 3" key="1">
    <citation type="submission" date="2016-04" db="EMBL/GenBank/DDBJ databases">
        <authorList>
            <consortium name="Pathogen Informatics"/>
        </authorList>
    </citation>
    <scope>NUCLEOTIDE SEQUENCE [LARGE SCALE GENOMIC DNA]</scope>
    <source>
        <strain evidence="2 3">H044680328</strain>
    </source>
</reference>
<dbReference type="EMBL" id="LT546645">
    <property type="protein sequence ID" value="SAI68696.1"/>
    <property type="molecule type" value="Genomic_DNA"/>
</dbReference>
<keyword evidence="1" id="KW-0812">Transmembrane</keyword>
<gene>
    <name evidence="2" type="ORF">SAMEA3906487_01429</name>
</gene>
<dbReference type="Proteomes" id="UP000076825">
    <property type="component" value="Chromosome 1"/>
</dbReference>
<dbReference type="OrthoDB" id="9790409at2"/>
<proteinExistence type="predicted"/>
<sequence>MHLLFALLSGLLFGLGLMVSGMADPAKVLAFLDIGGQWDPSLALVMLGAIAVTAPAYARLKKRGVTLTAGAPLQWPTAWRIDRRLLAGAVVFGLGWGLVGLCPGPAIVTAAQGYEEALTFAIAMLVGMGAFSLWSGPRR</sequence>
<feature type="transmembrane region" description="Helical" evidence="1">
    <location>
        <begin position="85"/>
        <end position="111"/>
    </location>
</feature>
<dbReference type="AlphaFoldDB" id="A0A157RT68"/>
<dbReference type="InterPro" id="IPR046513">
    <property type="entry name" value="DUF6691"/>
</dbReference>